<accession>A0A250J4B4</accession>
<reference evidence="3 4" key="1">
    <citation type="submission" date="2017-06" db="EMBL/GenBank/DDBJ databases">
        <title>Sequencing and comparative analysis of myxobacterial genomes.</title>
        <authorList>
            <person name="Rupp O."/>
            <person name="Goesmann A."/>
            <person name="Sogaard-Andersen L."/>
        </authorList>
    </citation>
    <scope>NUCLEOTIDE SEQUENCE [LARGE SCALE GENOMIC DNA]</scope>
    <source>
        <strain evidence="3 4">DSM 52655</strain>
    </source>
</reference>
<feature type="region of interest" description="Disordered" evidence="1">
    <location>
        <begin position="236"/>
        <end position="259"/>
    </location>
</feature>
<proteinExistence type="predicted"/>
<evidence type="ECO:0000313" key="3">
    <source>
        <dbReference type="EMBL" id="ATB38342.1"/>
    </source>
</evidence>
<dbReference type="KEGG" id="cfus:CYFUS_003776"/>
<evidence type="ECO:0000313" key="4">
    <source>
        <dbReference type="Proteomes" id="UP000217257"/>
    </source>
</evidence>
<evidence type="ECO:0000256" key="1">
    <source>
        <dbReference type="SAM" id="MobiDB-lite"/>
    </source>
</evidence>
<organism evidence="3 4">
    <name type="scientific">Cystobacter fuscus</name>
    <dbReference type="NCBI Taxonomy" id="43"/>
    <lineage>
        <taxon>Bacteria</taxon>
        <taxon>Pseudomonadati</taxon>
        <taxon>Myxococcota</taxon>
        <taxon>Myxococcia</taxon>
        <taxon>Myxococcales</taxon>
        <taxon>Cystobacterineae</taxon>
        <taxon>Archangiaceae</taxon>
        <taxon>Cystobacter</taxon>
    </lineage>
</organism>
<sequence length="259" mass="27040">MTSEHEVGSWLLEDPCSIEYGAQWFYAGGYMIAAVLLALVCSTPEASGGALPPEALGAPPQANALPTAWACTVDTLRAGRECIFESEVSSSSNVKEQASGNVRTLTDIGHALCTQAARPSSGLAPDKELVAQCERRYSEAAQDFCGLEGKVPVIDAKGRFAPQARACYRQLSLVLQDISTMATVASACCQCAQKRGCPGAGDHCHENVSQQKLGATALACLSNQCGSACELTMPAGPASSGELRPTEQARRPSRTGGSL</sequence>
<dbReference type="AlphaFoldDB" id="A0A250J4B4"/>
<evidence type="ECO:0000256" key="2">
    <source>
        <dbReference type="SAM" id="Phobius"/>
    </source>
</evidence>
<keyword evidence="2" id="KW-1133">Transmembrane helix</keyword>
<name>A0A250J4B4_9BACT</name>
<keyword evidence="2" id="KW-0472">Membrane</keyword>
<gene>
    <name evidence="3" type="ORF">CYFUS_003776</name>
</gene>
<dbReference type="EMBL" id="CP022098">
    <property type="protein sequence ID" value="ATB38342.1"/>
    <property type="molecule type" value="Genomic_DNA"/>
</dbReference>
<feature type="transmembrane region" description="Helical" evidence="2">
    <location>
        <begin position="20"/>
        <end position="41"/>
    </location>
</feature>
<keyword evidence="2" id="KW-0812">Transmembrane</keyword>
<protein>
    <submittedName>
        <fullName evidence="3">Uncharacterized protein</fullName>
    </submittedName>
</protein>
<dbReference type="Proteomes" id="UP000217257">
    <property type="component" value="Chromosome"/>
</dbReference>